<feature type="transmembrane region" description="Helical" evidence="2">
    <location>
        <begin position="1369"/>
        <end position="1390"/>
    </location>
</feature>
<evidence type="ECO:0000256" key="2">
    <source>
        <dbReference type="SAM" id="Phobius"/>
    </source>
</evidence>
<name>A0A949NCY0_9FIRM</name>
<dbReference type="PANTHER" id="PTHR36453">
    <property type="entry name" value="SECRETED PROTEIN-RELATED"/>
    <property type="match status" value="1"/>
</dbReference>
<dbReference type="Gene3D" id="1.20.1270.90">
    <property type="entry name" value="AF1782-like"/>
    <property type="match status" value="1"/>
</dbReference>
<gene>
    <name evidence="4" type="ORF">KTH89_22105</name>
</gene>
<dbReference type="Gene3D" id="2.60.120.200">
    <property type="match status" value="1"/>
</dbReference>
<keyword evidence="2" id="KW-1133">Transmembrane helix</keyword>
<dbReference type="InterPro" id="IPR022038">
    <property type="entry name" value="Ig-like_bact"/>
</dbReference>
<evidence type="ECO:0000313" key="4">
    <source>
        <dbReference type="EMBL" id="MBU9739232.1"/>
    </source>
</evidence>
<dbReference type="Proteomes" id="UP000712157">
    <property type="component" value="Unassembled WGS sequence"/>
</dbReference>
<dbReference type="Gene3D" id="2.60.40.1080">
    <property type="match status" value="1"/>
</dbReference>
<keyword evidence="2" id="KW-0472">Membrane</keyword>
<reference evidence="4" key="1">
    <citation type="submission" date="2021-06" db="EMBL/GenBank/DDBJ databases">
        <title>Description of novel taxa of the family Lachnospiraceae.</title>
        <authorList>
            <person name="Chaplin A.V."/>
            <person name="Sokolova S.R."/>
            <person name="Pikina A.P."/>
            <person name="Korzhanova M."/>
            <person name="Belova V."/>
            <person name="Korostin D."/>
            <person name="Efimov B.A."/>
        </authorList>
    </citation>
    <scope>NUCLEOTIDE SEQUENCE</scope>
    <source>
        <strain evidence="4">ASD5720</strain>
    </source>
</reference>
<dbReference type="SMART" id="SM00635">
    <property type="entry name" value="BID_2"/>
    <property type="match status" value="1"/>
</dbReference>
<evidence type="ECO:0000313" key="5">
    <source>
        <dbReference type="Proteomes" id="UP000712157"/>
    </source>
</evidence>
<feature type="region of interest" description="Disordered" evidence="1">
    <location>
        <begin position="1339"/>
        <end position="1365"/>
    </location>
</feature>
<feature type="domain" description="BIG2" evidence="3">
    <location>
        <begin position="367"/>
        <end position="443"/>
    </location>
</feature>
<comment type="caution">
    <text evidence="4">The sequence shown here is derived from an EMBL/GenBank/DDBJ whole genome shotgun (WGS) entry which is preliminary data.</text>
</comment>
<keyword evidence="2" id="KW-0812">Transmembrane</keyword>
<evidence type="ECO:0000259" key="3">
    <source>
        <dbReference type="SMART" id="SM00635"/>
    </source>
</evidence>
<dbReference type="Gene3D" id="2.60.40.3630">
    <property type="match status" value="5"/>
</dbReference>
<dbReference type="RefSeq" id="WP_158345467.1">
    <property type="nucleotide sequence ID" value="NZ_JAHQCW010000053.1"/>
</dbReference>
<sequence>MGNPQHIYENDSLEPEVYVHRVDQKPENEILGATADKEKYQNGLEAVPRNDRITNNLFYECSQLFPSNVTITSFYTQNLLVQNNILKNTAYSGMSIGWGWCNFDGKPDGFLDWGSANNQGGSVLPGYPTETCRENKILNNRIDDTMQILNDGGSIYTLGKQDGTQIEGNYLRNSEHTLYQDEGSAYFAPIKNNVSSGRISDAIYAGEYGRKHDLLYDNNYSTSNNCYTAEKESIHINNENFHYQSDGVWPLEAYEITVNSGLTKSYAHKYADLLSRFYNGVQNIVLPSSVGVDSSEELPIMGFLDPEDEIWLAPAGTKDFSENTYMTKARGDADTIALPQDSGEYKLYVKSSDGSVSGESQYTVFVTNTAPRFNTRTMSLYLGSKVYGQLTIENLPEGSEVKWDSSDPQIAVVDENGRIRAYSAGTATITAQIEGYTLSCEVTVKESAFVPADNLTMRFAADEGTTLGEDGSSVLEWADQSGSGVKLSQSNAAAAPKLITDENGNKHLQFNGSSEFLAMNGVDFNNKEELTVILVNQYTGPVRQGDENGDRGTSFFVTEGGGWGSVYLSPYQDHVAFRFGSGAANCHVKYNREAAMETNSVTAAVKKGSTEQLYINGQSVLKKDGQADRTANNGSDLYVGASISNNQMFYFTGTVSEILVYDKALTDLEMEEVNAYLMGKYKIQVELESIKLNGPDKTEYEIGEELDTAGLTVTASYSNGTEAEVTNYEVSGYDSAQAGDKTVTISYTEGGITKTASFGVTVKEKEEPVVLESITLSGPQKIVYELNEALDTTGLVVTANYSDSSQKEVSDYELSEFDSSEAGQKTVTVSYTEGDVTKTADFTVTVNKATDPETVTLTSITLTGPDKTSYEIGEELDTTGLTVTAHYSDDSAKEVQDYVISGFDSSAAGQKTVHVSYTEEEITKAASFTVTVNEKEPEPVILESVSLTGPDKTTYEIGEELDTAGLVVTAHYSDGNTKEVQGYEISGFDSTVAGKKTVVVSYTEGDATQTASFEVTVNEKAEPVILESITLTAPKKTEYAVGEAFDPDGLAVTAHYSDGSTREAADYEVNGFDSRTPGQKTVKVSYTEGGVTESASFTVVVKEKQITQLVDKEELLKLIQEAEKLKDGDYTDASWSALTAALSHAGSVFRESVSTQERVDEAIRNLKEKMDGLVRKSSAAVEVNIQDKMPQITIANQEEALRAILSDEEFRQISEGIGVRILLQLQAVDENRFAPEIQSMKNAFPGWSLGKLLNITLSKQIGSEEAITLNQTEKAIRFVIQIPEELKAGDAGTRTFSILRVHDGKVEELKDLDSSPDTITVESDKFSVYAIVYKVQQKEQEKEDNKTSQNSDGHSGNDSKASEVSTQDGAPIAGMLILAGGAAAAIFFSLRRKRVQNR</sequence>
<dbReference type="Pfam" id="PF13385">
    <property type="entry name" value="Laminin_G_3"/>
    <property type="match status" value="1"/>
</dbReference>
<dbReference type="InterPro" id="IPR003343">
    <property type="entry name" value="Big_2"/>
</dbReference>
<dbReference type="SUPFAM" id="SSF51126">
    <property type="entry name" value="Pectin lyase-like"/>
    <property type="match status" value="1"/>
</dbReference>
<dbReference type="SUPFAM" id="SSF49899">
    <property type="entry name" value="Concanavalin A-like lectins/glucanases"/>
    <property type="match status" value="1"/>
</dbReference>
<dbReference type="InterPro" id="IPR013320">
    <property type="entry name" value="ConA-like_dom_sf"/>
</dbReference>
<protein>
    <submittedName>
        <fullName evidence="4">Bacterial Ig-like domain-containing protein</fullName>
    </submittedName>
</protein>
<proteinExistence type="predicted"/>
<dbReference type="SUPFAM" id="SSF49373">
    <property type="entry name" value="Invasin/intimin cell-adhesion fragments"/>
    <property type="match status" value="1"/>
</dbReference>
<dbReference type="EMBL" id="JAHQCW010000053">
    <property type="protein sequence ID" value="MBU9739232.1"/>
    <property type="molecule type" value="Genomic_DNA"/>
</dbReference>
<dbReference type="Pfam" id="PF07523">
    <property type="entry name" value="Big_3"/>
    <property type="match status" value="5"/>
</dbReference>
<dbReference type="PANTHER" id="PTHR36453:SF1">
    <property type="entry name" value="RIGHT HANDED BETA HELIX DOMAIN-CONTAINING PROTEIN"/>
    <property type="match status" value="1"/>
</dbReference>
<accession>A0A949NCY0</accession>
<dbReference type="InterPro" id="IPR011050">
    <property type="entry name" value="Pectin_lyase_fold/virulence"/>
</dbReference>
<evidence type="ECO:0000256" key="1">
    <source>
        <dbReference type="SAM" id="MobiDB-lite"/>
    </source>
</evidence>
<keyword evidence="5" id="KW-1185">Reference proteome</keyword>
<dbReference type="Pfam" id="PF02368">
    <property type="entry name" value="Big_2"/>
    <property type="match status" value="1"/>
</dbReference>
<dbReference type="InterPro" id="IPR008964">
    <property type="entry name" value="Invasin/intimin_cell_adhesion"/>
</dbReference>
<organism evidence="4 5">
    <name type="scientific">Diplocloster agilis</name>
    <dbReference type="NCBI Taxonomy" id="2850323"/>
    <lineage>
        <taxon>Bacteria</taxon>
        <taxon>Bacillati</taxon>
        <taxon>Bacillota</taxon>
        <taxon>Clostridia</taxon>
        <taxon>Lachnospirales</taxon>
        <taxon>Lachnospiraceae</taxon>
        <taxon>Diplocloster</taxon>
    </lineage>
</organism>